<gene>
    <name evidence="2" type="ORF">NDU88_005214</name>
</gene>
<evidence type="ECO:0000256" key="1">
    <source>
        <dbReference type="SAM" id="MobiDB-lite"/>
    </source>
</evidence>
<dbReference type="Proteomes" id="UP001066276">
    <property type="component" value="Chromosome 5"/>
</dbReference>
<reference evidence="2" key="1">
    <citation type="journal article" date="2022" name="bioRxiv">
        <title>Sequencing and chromosome-scale assembly of the giantPleurodeles waltlgenome.</title>
        <authorList>
            <person name="Brown T."/>
            <person name="Elewa A."/>
            <person name="Iarovenko S."/>
            <person name="Subramanian E."/>
            <person name="Araus A.J."/>
            <person name="Petzold A."/>
            <person name="Susuki M."/>
            <person name="Suzuki K.-i.T."/>
            <person name="Hayashi T."/>
            <person name="Toyoda A."/>
            <person name="Oliveira C."/>
            <person name="Osipova E."/>
            <person name="Leigh N.D."/>
            <person name="Simon A."/>
            <person name="Yun M.H."/>
        </authorList>
    </citation>
    <scope>NUCLEOTIDE SEQUENCE</scope>
    <source>
        <strain evidence="2">20211129_DDA</strain>
        <tissue evidence="2">Liver</tissue>
    </source>
</reference>
<organism evidence="2 3">
    <name type="scientific">Pleurodeles waltl</name>
    <name type="common">Iberian ribbed newt</name>
    <dbReference type="NCBI Taxonomy" id="8319"/>
    <lineage>
        <taxon>Eukaryota</taxon>
        <taxon>Metazoa</taxon>
        <taxon>Chordata</taxon>
        <taxon>Craniata</taxon>
        <taxon>Vertebrata</taxon>
        <taxon>Euteleostomi</taxon>
        <taxon>Amphibia</taxon>
        <taxon>Batrachia</taxon>
        <taxon>Caudata</taxon>
        <taxon>Salamandroidea</taxon>
        <taxon>Salamandridae</taxon>
        <taxon>Pleurodelinae</taxon>
        <taxon>Pleurodeles</taxon>
    </lineage>
</organism>
<feature type="compositionally biased region" description="Basic and acidic residues" evidence="1">
    <location>
        <begin position="83"/>
        <end position="98"/>
    </location>
</feature>
<keyword evidence="3" id="KW-1185">Reference proteome</keyword>
<sequence>MTCRETSLSILLSRTPTTFVCTCVGCMHGEMCMGAKSIYQEVTGHLSPRLRIGTPNPIAHTPGVRPRGALTRKRRPIRISGNQKEKAMERDEGRHPQE</sequence>
<name>A0AAV7RJI9_PLEWA</name>
<dbReference type="EMBL" id="JANPWB010000009">
    <property type="protein sequence ID" value="KAJ1152439.1"/>
    <property type="molecule type" value="Genomic_DNA"/>
</dbReference>
<comment type="caution">
    <text evidence="2">The sequence shown here is derived from an EMBL/GenBank/DDBJ whole genome shotgun (WGS) entry which is preliminary data.</text>
</comment>
<protein>
    <recommendedName>
        <fullName evidence="4">Secreted protein</fullName>
    </recommendedName>
</protein>
<accession>A0AAV7RJI9</accession>
<dbReference type="AlphaFoldDB" id="A0AAV7RJI9"/>
<feature type="region of interest" description="Disordered" evidence="1">
    <location>
        <begin position="51"/>
        <end position="98"/>
    </location>
</feature>
<evidence type="ECO:0008006" key="4">
    <source>
        <dbReference type="Google" id="ProtNLM"/>
    </source>
</evidence>
<proteinExistence type="predicted"/>
<evidence type="ECO:0000313" key="3">
    <source>
        <dbReference type="Proteomes" id="UP001066276"/>
    </source>
</evidence>
<evidence type="ECO:0000313" key="2">
    <source>
        <dbReference type="EMBL" id="KAJ1152439.1"/>
    </source>
</evidence>